<evidence type="ECO:0000256" key="6">
    <source>
        <dbReference type="ARBA" id="ARBA00022801"/>
    </source>
</evidence>
<feature type="compositionally biased region" description="Basic and acidic residues" evidence="8">
    <location>
        <begin position="15"/>
        <end position="25"/>
    </location>
</feature>
<dbReference type="Pfam" id="PF17917">
    <property type="entry name" value="RT_RNaseH"/>
    <property type="match status" value="1"/>
</dbReference>
<keyword evidence="2" id="KW-0808">Transferase</keyword>
<dbReference type="GO" id="GO:0003964">
    <property type="term" value="F:RNA-directed DNA polymerase activity"/>
    <property type="evidence" value="ECO:0007669"/>
    <property type="project" value="UniProtKB-KW"/>
</dbReference>
<dbReference type="Proteomes" id="UP001165121">
    <property type="component" value="Unassembled WGS sequence"/>
</dbReference>
<dbReference type="InterPro" id="IPR043502">
    <property type="entry name" value="DNA/RNA_pol_sf"/>
</dbReference>
<accession>A0A9W6XRE8</accession>
<keyword evidence="11" id="KW-1185">Reference proteome</keyword>
<feature type="domain" description="Reverse transcriptase" evidence="9">
    <location>
        <begin position="833"/>
        <end position="1013"/>
    </location>
</feature>
<dbReference type="SUPFAM" id="SSF56672">
    <property type="entry name" value="DNA/RNA polymerases"/>
    <property type="match status" value="1"/>
</dbReference>
<evidence type="ECO:0000256" key="2">
    <source>
        <dbReference type="ARBA" id="ARBA00022679"/>
    </source>
</evidence>
<evidence type="ECO:0000313" key="11">
    <source>
        <dbReference type="Proteomes" id="UP001165121"/>
    </source>
</evidence>
<evidence type="ECO:0000256" key="4">
    <source>
        <dbReference type="ARBA" id="ARBA00022722"/>
    </source>
</evidence>
<dbReference type="PROSITE" id="PS50878">
    <property type="entry name" value="RT_POL"/>
    <property type="match status" value="1"/>
</dbReference>
<sequence>MLTTPRDTAAGESARSIRESCHERGSLLWGKSRPAASGPAWGKSDGEVMAMNGGEVRAMNGGEAMVMNGGDAVAAVAERDDGSGSGRRDEGAALQQMTEVVAPLAAPEEQQAGNDAGTGARTQAEAETSSMDGSTVMRVMEVDAARNGNVAAVAAEDGARCEDTAVVEAVGTHTGSCVTMTRTENAAMAGSRVMTGLCASVTMAESMSTQGDNDKSVRPTTDEDAALAETMVTGGGTMRLAREMDKPVAGQQQMPRGLQGKRWLVSGGTTRAAKRRQRRAEAELAAARKILVAELCEQQAERDKLLREEVRRVITELREAHYLKQDRRRRLEAQVAAEEVRKEEQRRQERTVENVTDAEASGGEVAAAPAAAQQPRNSTADRTSAELLSLEQQYQQQLPDQLEEKGSLAEMRAERRRVQKIAKQYRAVRRLRRLQQRAELAARLEATGATVAHDRSERKVRHKYQYQQQGCYGDVELRDDGGGKTLRVAQLRAATAGNPSCLPTALLAFTRTHTQEVRLDTCAQFSVAGIELKKYGRHLMTRATVDIVEGFGGGTSRVLGVWRFTGTTQYQQRITIDALLVDGQGDEFLVGEDWMVEKQVKMDFSKRELKYREASGLNIILPFTCHGVSTLPQNGERCAVVRLAKTAKLATNTRNVIRVKVDAADGTTGVFLPGNGGKRHLMMAPTVDTVRNGTLRVAVLNVEGRREKLPARAALGKWIPADADMEILSMNGEFERARVAEWVATLRKEDAAPLKEENKLQIGEMEMADKDLVLALLRQYSDIVEKKEGCPPLSKTGVVHHINTGDAAPIMMRRRRHAVAEHAVIDEEVDTMLRNGVIEEGSGAWGFPVVLVKKKDGSVRFCVDYRALNAITVKDVYPLPRVDETLEALHGAQRFTSLDLHAGYWQLGVAEEDKPKTAFTTRRGLFQFRRMPFGLCNAPSTFQRLMNCVLRGLTWICCLVYLDDVIVFTKGTVARHVVELAVVLERLTEAGLSLKATKCSFATTSMEYLGHDLTPAGIKPTDRLIKAVVDFPVPQDEAAVRRFVALAGYYRRFMPEFGTRMAPLTVLLRKSSMWSWGTQQEEAFAWAKAWLSKKPVLIYPDYRLPFKLTTDASKTGLGAVLSQDQGNGDQPVAYASKVNSPLVAKYNISELECLAVVWAVRLFRPHLYGRKFTIVTDHVALKWLMTAREPAGRLHRWALTLQEYDFEIQYRPGRENHVADALSRGPAADVDAAEADADNDPVIGQPPPNNADAEEGCSPEDAAVEGKAEVVRSALAAANIDGSTPIAVDRVNMLAVRVSKAEIADEVTRLLADRISGGAPLANNEQPLVVDDELDNNVERAATDVVHAAIAWRVDAAELGIVQFTDDNIKREQTKSLMVQTLKRMGRFQGQEVTTNADGLVVITLADGGVKIVLPTVYWALAFKEAHDSIWAGHLRVPQTYERLWLPESQTASSGAAIEECTNGRRM</sequence>
<feature type="region of interest" description="Disordered" evidence="8">
    <location>
        <begin position="1"/>
        <end position="46"/>
    </location>
</feature>
<dbReference type="InterPro" id="IPR041373">
    <property type="entry name" value="RT_RNaseH"/>
</dbReference>
<gene>
    <name evidence="10" type="ORF">Pfra01_001518800</name>
</gene>
<dbReference type="CDD" id="cd01647">
    <property type="entry name" value="RT_LTR"/>
    <property type="match status" value="1"/>
</dbReference>
<dbReference type="FunFam" id="3.10.10.10:FF:000007">
    <property type="entry name" value="Retrovirus-related Pol polyprotein from transposon 17.6-like Protein"/>
    <property type="match status" value="1"/>
</dbReference>
<feature type="compositionally biased region" description="Low complexity" evidence="8">
    <location>
        <begin position="358"/>
        <end position="375"/>
    </location>
</feature>
<dbReference type="GO" id="GO:0004519">
    <property type="term" value="F:endonuclease activity"/>
    <property type="evidence" value="ECO:0007669"/>
    <property type="project" value="UniProtKB-KW"/>
</dbReference>
<evidence type="ECO:0000256" key="7">
    <source>
        <dbReference type="ARBA" id="ARBA00022918"/>
    </source>
</evidence>
<proteinExistence type="predicted"/>
<dbReference type="Gene3D" id="3.30.70.270">
    <property type="match status" value="2"/>
</dbReference>
<evidence type="ECO:0000256" key="3">
    <source>
        <dbReference type="ARBA" id="ARBA00022695"/>
    </source>
</evidence>
<dbReference type="GO" id="GO:0008233">
    <property type="term" value="F:peptidase activity"/>
    <property type="evidence" value="ECO:0007669"/>
    <property type="project" value="UniProtKB-KW"/>
</dbReference>
<keyword evidence="6" id="KW-0378">Hydrolase</keyword>
<feature type="compositionally biased region" description="Basic and acidic residues" evidence="8">
    <location>
        <begin position="338"/>
        <end position="352"/>
    </location>
</feature>
<name>A0A9W6XRE8_9STRA</name>
<keyword evidence="7" id="KW-0695">RNA-directed DNA polymerase</keyword>
<dbReference type="Gene3D" id="3.10.10.10">
    <property type="entry name" value="HIV Type 1 Reverse Transcriptase, subunit A, domain 1"/>
    <property type="match status" value="1"/>
</dbReference>
<dbReference type="InterPro" id="IPR050951">
    <property type="entry name" value="Retrovirus_Pol_polyprotein"/>
</dbReference>
<feature type="region of interest" description="Disordered" evidence="8">
    <location>
        <begin position="1237"/>
        <end position="1257"/>
    </location>
</feature>
<dbReference type="FunFam" id="3.30.70.270:FF:000020">
    <property type="entry name" value="Transposon Tf2-6 polyprotein-like Protein"/>
    <property type="match status" value="1"/>
</dbReference>
<organism evidence="10 11">
    <name type="scientific">Phytophthora fragariaefolia</name>
    <dbReference type="NCBI Taxonomy" id="1490495"/>
    <lineage>
        <taxon>Eukaryota</taxon>
        <taxon>Sar</taxon>
        <taxon>Stramenopiles</taxon>
        <taxon>Oomycota</taxon>
        <taxon>Peronosporomycetes</taxon>
        <taxon>Peronosporales</taxon>
        <taxon>Peronosporaceae</taxon>
        <taxon>Phytophthora</taxon>
    </lineage>
</organism>
<comment type="caution">
    <text evidence="10">The sequence shown here is derived from an EMBL/GenBank/DDBJ whole genome shotgun (WGS) entry which is preliminary data.</text>
</comment>
<dbReference type="EMBL" id="BSXT01001639">
    <property type="protein sequence ID" value="GMF44069.1"/>
    <property type="molecule type" value="Genomic_DNA"/>
</dbReference>
<dbReference type="InterPro" id="IPR000477">
    <property type="entry name" value="RT_dom"/>
</dbReference>
<evidence type="ECO:0000256" key="1">
    <source>
        <dbReference type="ARBA" id="ARBA00022670"/>
    </source>
</evidence>
<dbReference type="CDD" id="cd09274">
    <property type="entry name" value="RNase_HI_RT_Ty3"/>
    <property type="match status" value="1"/>
</dbReference>
<feature type="region of interest" description="Disordered" evidence="8">
    <location>
        <begin position="108"/>
        <end position="134"/>
    </location>
</feature>
<keyword evidence="5" id="KW-0255">Endonuclease</keyword>
<keyword evidence="4" id="KW-0540">Nuclease</keyword>
<protein>
    <submittedName>
        <fullName evidence="10">Unnamed protein product</fullName>
    </submittedName>
</protein>
<dbReference type="OrthoDB" id="125159at2759"/>
<dbReference type="PANTHER" id="PTHR37984:SF5">
    <property type="entry name" value="PROTEIN NYNRIN-LIKE"/>
    <property type="match status" value="1"/>
</dbReference>
<evidence type="ECO:0000256" key="5">
    <source>
        <dbReference type="ARBA" id="ARBA00022759"/>
    </source>
</evidence>
<dbReference type="InterPro" id="IPR043128">
    <property type="entry name" value="Rev_trsase/Diguanyl_cyclase"/>
</dbReference>
<dbReference type="Pfam" id="PF00078">
    <property type="entry name" value="RVT_1"/>
    <property type="match status" value="1"/>
</dbReference>
<dbReference type="FunFam" id="3.10.20.370:FF:000001">
    <property type="entry name" value="Retrovirus-related Pol polyprotein from transposon 17.6-like protein"/>
    <property type="match status" value="1"/>
</dbReference>
<evidence type="ECO:0000259" key="9">
    <source>
        <dbReference type="PROSITE" id="PS50878"/>
    </source>
</evidence>
<keyword evidence="3" id="KW-0548">Nucleotidyltransferase</keyword>
<dbReference type="GO" id="GO:0006508">
    <property type="term" value="P:proteolysis"/>
    <property type="evidence" value="ECO:0007669"/>
    <property type="project" value="UniProtKB-KW"/>
</dbReference>
<reference evidence="10" key="1">
    <citation type="submission" date="2023-04" db="EMBL/GenBank/DDBJ databases">
        <title>Phytophthora fragariaefolia NBRC 109709.</title>
        <authorList>
            <person name="Ichikawa N."/>
            <person name="Sato H."/>
            <person name="Tonouchi N."/>
        </authorList>
    </citation>
    <scope>NUCLEOTIDE SEQUENCE</scope>
    <source>
        <strain evidence="10">NBRC 109709</strain>
    </source>
</reference>
<keyword evidence="1" id="KW-0645">Protease</keyword>
<feature type="region of interest" description="Disordered" evidence="8">
    <location>
        <begin position="338"/>
        <end position="384"/>
    </location>
</feature>
<dbReference type="PANTHER" id="PTHR37984">
    <property type="entry name" value="PROTEIN CBG26694"/>
    <property type="match status" value="1"/>
</dbReference>
<evidence type="ECO:0000313" key="10">
    <source>
        <dbReference type="EMBL" id="GMF44069.1"/>
    </source>
</evidence>
<evidence type="ECO:0000256" key="8">
    <source>
        <dbReference type="SAM" id="MobiDB-lite"/>
    </source>
</evidence>